<feature type="domain" description="ABC1 atypical kinase-like" evidence="1">
    <location>
        <begin position="4"/>
        <end position="41"/>
    </location>
</feature>
<organism evidence="2">
    <name type="scientific">uncultured Rubrobacteraceae bacterium</name>
    <dbReference type="NCBI Taxonomy" id="349277"/>
    <lineage>
        <taxon>Bacteria</taxon>
        <taxon>Bacillati</taxon>
        <taxon>Actinomycetota</taxon>
        <taxon>Rubrobacteria</taxon>
        <taxon>Rubrobacterales</taxon>
        <taxon>Rubrobacteraceae</taxon>
        <taxon>environmental samples</taxon>
    </lineage>
</organism>
<dbReference type="EMBL" id="CADCVM010000248">
    <property type="protein sequence ID" value="CAA9499174.1"/>
    <property type="molecule type" value="Genomic_DNA"/>
</dbReference>
<accession>A0A6J4SI74</accession>
<protein>
    <recommendedName>
        <fullName evidence="1">ABC1 atypical kinase-like domain-containing protein</fullName>
    </recommendedName>
</protein>
<name>A0A6J4SI74_9ACTN</name>
<gene>
    <name evidence="2" type="ORF">AVDCRST_MAG05-2332</name>
</gene>
<sequence length="41" mass="4479">MAGLRRALGHRGDVVVPEAVEELTTGRLLVMDFVEGIRISD</sequence>
<dbReference type="AlphaFoldDB" id="A0A6J4SI74"/>
<proteinExistence type="predicted"/>
<evidence type="ECO:0000313" key="2">
    <source>
        <dbReference type="EMBL" id="CAA9499174.1"/>
    </source>
</evidence>
<dbReference type="InterPro" id="IPR004147">
    <property type="entry name" value="ABC1_dom"/>
</dbReference>
<reference evidence="2" key="1">
    <citation type="submission" date="2020-02" db="EMBL/GenBank/DDBJ databases">
        <authorList>
            <person name="Meier V. D."/>
        </authorList>
    </citation>
    <scope>NUCLEOTIDE SEQUENCE</scope>
    <source>
        <strain evidence="2">AVDCRST_MAG05</strain>
    </source>
</reference>
<evidence type="ECO:0000259" key="1">
    <source>
        <dbReference type="Pfam" id="PF03109"/>
    </source>
</evidence>
<feature type="non-terminal residue" evidence="2">
    <location>
        <position position="41"/>
    </location>
</feature>
<dbReference type="Pfam" id="PF03109">
    <property type="entry name" value="ABC1"/>
    <property type="match status" value="1"/>
</dbReference>